<dbReference type="InterPro" id="IPR032255">
    <property type="entry name" value="HBM"/>
</dbReference>
<reference evidence="10 11" key="1">
    <citation type="submission" date="2021-04" db="EMBL/GenBank/DDBJ databases">
        <authorList>
            <person name="Pira H."/>
            <person name="Risdian C."/>
            <person name="Wink J."/>
        </authorList>
    </citation>
    <scope>NUCLEOTIDE SEQUENCE [LARGE SCALE GENOMIC DNA]</scope>
    <source>
        <strain evidence="10 11">WHA3</strain>
    </source>
</reference>
<evidence type="ECO:0000259" key="8">
    <source>
        <dbReference type="PROSITE" id="PS50192"/>
    </source>
</evidence>
<name>A0ABS6SF00_9SPHN</name>
<accession>A0ABS6SF00</accession>
<dbReference type="Proteomes" id="UP000722336">
    <property type="component" value="Unassembled WGS sequence"/>
</dbReference>
<evidence type="ECO:0000259" key="7">
    <source>
        <dbReference type="PROSITE" id="PS50111"/>
    </source>
</evidence>
<dbReference type="CDD" id="cd06225">
    <property type="entry name" value="HAMP"/>
    <property type="match status" value="1"/>
</dbReference>
<dbReference type="PROSITE" id="PS50111">
    <property type="entry name" value="CHEMOTAXIS_TRANSDUC_2"/>
    <property type="match status" value="1"/>
</dbReference>
<evidence type="ECO:0000256" key="5">
    <source>
        <dbReference type="PROSITE-ProRule" id="PRU00284"/>
    </source>
</evidence>
<dbReference type="SMART" id="SM00283">
    <property type="entry name" value="MA"/>
    <property type="match status" value="1"/>
</dbReference>
<evidence type="ECO:0000256" key="3">
    <source>
        <dbReference type="ARBA" id="ARBA00023224"/>
    </source>
</evidence>
<dbReference type="PANTHER" id="PTHR32089">
    <property type="entry name" value="METHYL-ACCEPTING CHEMOTAXIS PROTEIN MCPB"/>
    <property type="match status" value="1"/>
</dbReference>
<dbReference type="SMART" id="SM00304">
    <property type="entry name" value="HAMP"/>
    <property type="match status" value="1"/>
</dbReference>
<dbReference type="InterPro" id="IPR000727">
    <property type="entry name" value="T_SNARE_dom"/>
</dbReference>
<dbReference type="Pfam" id="PF00672">
    <property type="entry name" value="HAMP"/>
    <property type="match status" value="1"/>
</dbReference>
<feature type="domain" description="HAMP" evidence="9">
    <location>
        <begin position="340"/>
        <end position="393"/>
    </location>
</feature>
<sequence>MPAINRAKGWMLDLMLWLEQQTCDWSLNRKVIGALSIFGAFGALAIVMVFVGLLKTATAAEQARTMIESEARVGNAETAVRAAEDRIKNFVIDPSAENKRLAQEDISTAQDALTNIRVNSSGTSVSQAVETLSRLLSDFRELFAVIVEKQETIDAHWTALLEPLGPKIGEELSDMNESSYRTGNYLASFRTGVSLNHYSQARIAVQNYRTSGDQGQMRLAKNSLLDLEDSMNAVFSAAEGAPTLTAQTNNVIADVVAYDGALDELAKLTDARNEATLRLVKDVGPAFDEEAGRIYETLAADFDRTVARGSRIYDALVTILVVMLVMGGLAMLLIALASTHLLSRPITELSALMCRLATGEQDVLVESPDRKDEIGEMTRAVVVFQRNAGEIEKQRAAADESRAREAAINQERAQERIAAREQAEAEKRKALVELANSFESSVRRVAAAVGSAAKEIKAGAQQVANAAETSAKVTAEVAATAQVSSENALAVANASDEMARSLAEVSYQVVESSDKSRSAAEVARSTDEIVAGLAEDASKIGEVVGLINDIAEQTNLLALNATIEAARAGDAGRGFAVVAGEIKALASQTSDATTQIAERVGGIQQVSRQAIEAIDRIAATIDEIDGIAATVAAAVEEQSMTTTEIATNTQQAASGSETVADNIERVRFGIGETGKAAQQSLSAAADLAAQAETLQAEVDAFLVRVRAA</sequence>
<dbReference type="InterPro" id="IPR003660">
    <property type="entry name" value="HAMP_dom"/>
</dbReference>
<dbReference type="EMBL" id="JAGSPA010000003">
    <property type="protein sequence ID" value="MBV7256911.1"/>
    <property type="molecule type" value="Genomic_DNA"/>
</dbReference>
<feature type="domain" description="Methyl-accepting transducer" evidence="7">
    <location>
        <begin position="445"/>
        <end position="695"/>
    </location>
</feature>
<dbReference type="PROSITE" id="PS50885">
    <property type="entry name" value="HAMP"/>
    <property type="match status" value="1"/>
</dbReference>
<evidence type="ECO:0000313" key="11">
    <source>
        <dbReference type="Proteomes" id="UP000722336"/>
    </source>
</evidence>
<evidence type="ECO:0000313" key="10">
    <source>
        <dbReference type="EMBL" id="MBV7256911.1"/>
    </source>
</evidence>
<keyword evidence="6" id="KW-0812">Transmembrane</keyword>
<protein>
    <submittedName>
        <fullName evidence="10">HAMP domain-containing protein</fullName>
    </submittedName>
</protein>
<organism evidence="10 11">
    <name type="scientific">Pacificimonas pallii</name>
    <dbReference type="NCBI Taxonomy" id="2827236"/>
    <lineage>
        <taxon>Bacteria</taxon>
        <taxon>Pseudomonadati</taxon>
        <taxon>Pseudomonadota</taxon>
        <taxon>Alphaproteobacteria</taxon>
        <taxon>Sphingomonadales</taxon>
        <taxon>Sphingosinicellaceae</taxon>
        <taxon>Pacificimonas</taxon>
    </lineage>
</organism>
<evidence type="ECO:0000259" key="9">
    <source>
        <dbReference type="PROSITE" id="PS50885"/>
    </source>
</evidence>
<dbReference type="SMART" id="SM01358">
    <property type="entry name" value="HBM"/>
    <property type="match status" value="1"/>
</dbReference>
<dbReference type="Pfam" id="PF00015">
    <property type="entry name" value="MCPsignal"/>
    <property type="match status" value="1"/>
</dbReference>
<feature type="transmembrane region" description="Helical" evidence="6">
    <location>
        <begin position="31"/>
        <end position="54"/>
    </location>
</feature>
<proteinExistence type="inferred from homology"/>
<dbReference type="PANTHER" id="PTHR32089:SF112">
    <property type="entry name" value="LYSOZYME-LIKE PROTEIN-RELATED"/>
    <property type="match status" value="1"/>
</dbReference>
<evidence type="ECO:0000256" key="2">
    <source>
        <dbReference type="ARBA" id="ARBA00022519"/>
    </source>
</evidence>
<comment type="similarity">
    <text evidence="4">Belongs to the methyl-accepting chemotaxis (MCP) protein family.</text>
</comment>
<keyword evidence="2" id="KW-1003">Cell membrane</keyword>
<dbReference type="InterPro" id="IPR004089">
    <property type="entry name" value="MCPsignal_dom"/>
</dbReference>
<keyword evidence="2" id="KW-0997">Cell inner membrane</keyword>
<evidence type="ECO:0000256" key="1">
    <source>
        <dbReference type="ARBA" id="ARBA00004429"/>
    </source>
</evidence>
<feature type="transmembrane region" description="Helical" evidence="6">
    <location>
        <begin position="312"/>
        <end position="337"/>
    </location>
</feature>
<feature type="domain" description="T-SNARE coiled-coil homology" evidence="8">
    <location>
        <begin position="604"/>
        <end position="666"/>
    </location>
</feature>
<dbReference type="RefSeq" id="WP_218445743.1">
    <property type="nucleotide sequence ID" value="NZ_JAGSPA010000003.1"/>
</dbReference>
<keyword evidence="6" id="KW-0472">Membrane</keyword>
<evidence type="ECO:0000256" key="6">
    <source>
        <dbReference type="SAM" id="Phobius"/>
    </source>
</evidence>
<comment type="subcellular location">
    <subcellularLocation>
        <location evidence="1">Cell inner membrane</location>
        <topology evidence="1">Multi-pass membrane protein</topology>
    </subcellularLocation>
</comment>
<dbReference type="PROSITE" id="PS50192">
    <property type="entry name" value="T_SNARE"/>
    <property type="match status" value="1"/>
</dbReference>
<keyword evidence="11" id="KW-1185">Reference proteome</keyword>
<keyword evidence="3 5" id="KW-0807">Transducer</keyword>
<comment type="caution">
    <text evidence="10">The sequence shown here is derived from an EMBL/GenBank/DDBJ whole genome shotgun (WGS) entry which is preliminary data.</text>
</comment>
<keyword evidence="6" id="KW-1133">Transmembrane helix</keyword>
<evidence type="ECO:0000256" key="4">
    <source>
        <dbReference type="ARBA" id="ARBA00029447"/>
    </source>
</evidence>
<gene>
    <name evidence="10" type="ORF">KCG44_08955</name>
</gene>